<dbReference type="GO" id="GO:0004842">
    <property type="term" value="F:ubiquitin-protein transferase activity"/>
    <property type="evidence" value="ECO:0007669"/>
    <property type="project" value="InterPro"/>
</dbReference>
<comment type="caution">
    <text evidence="1">The sequence shown here is derived from an EMBL/GenBank/DDBJ whole genome shotgun (WGS) entry which is preliminary data.</text>
</comment>
<organism evidence="1 2">
    <name type="scientific">Rotaria sordida</name>
    <dbReference type="NCBI Taxonomy" id="392033"/>
    <lineage>
        <taxon>Eukaryota</taxon>
        <taxon>Metazoa</taxon>
        <taxon>Spiralia</taxon>
        <taxon>Gnathifera</taxon>
        <taxon>Rotifera</taxon>
        <taxon>Eurotatoria</taxon>
        <taxon>Bdelloidea</taxon>
        <taxon>Philodinida</taxon>
        <taxon>Philodinidae</taxon>
        <taxon>Rotaria</taxon>
    </lineage>
</organism>
<dbReference type="Proteomes" id="UP000663874">
    <property type="component" value="Unassembled WGS sequence"/>
</dbReference>
<sequence length="683" mass="79876">MKLESMQRRLYGRYKLIIDESDDESAVRLLFQTGIIDPNQTEVFRMSDFSDDINNELRNVEILSTIKLCMETGKTILMVNTGRIHGSLYDVFNQNFSIMATGDTRKIFSKVAIGSKTVDVVVNDNFQCIVHINRHEFDDIPAPFLSRFQKYSLSIVDFYRIQFQRLSSEEQNIMNNVENKMQTFIKHFGQQYLYGLNDNTLYSCLLLVIETDENRQCSISNIHQSYSQLNIKTKRFIEENPGNKQQCLLRFILSKLIQIASPESIIFKLPTFQDKFAQSLFKNYFQYQEHFNIENFVRELIQKHENQSSYPITTDTHTEINTIMTTKVIIYTRTSPYVVGINKASKYQLFNKQNNNTFDENINDLAVIENAAVLEEKFRVFENDRNKKVLIIVINGQKGQHRQHLPFVRQLVDKTEFIFHVPAQQLCNSVGSPSIFLHGWDFYFFDTCTPGSAFHLQRMLEIVSSPKNQLKEPSKNILCDLNVLFDDCLWDFCSRTQIFHPQLSQEIFSDENAYEFYRKETSITKRVECLKNILQRLTQIQEYIVNIYHEQLSRKKNSSQNSYNKIYQISKDILCGKRFLGLVDSLQLHIRTSFTNFVSNILKYLANDYGLETLSKLSTDQTNVGSILHLIDYTRFSLDDDSNDRFPSPTQGIFQLVTHNAFILQTPLYQLFHQRIKTHADDI</sequence>
<proteinExistence type="predicted"/>
<accession>A0A819QK17</accession>
<dbReference type="GO" id="GO:0016887">
    <property type="term" value="F:ATP hydrolysis activity"/>
    <property type="evidence" value="ECO:0007669"/>
    <property type="project" value="InterPro"/>
</dbReference>
<reference evidence="1" key="1">
    <citation type="submission" date="2021-02" db="EMBL/GenBank/DDBJ databases">
        <authorList>
            <person name="Nowell W R."/>
        </authorList>
    </citation>
    <scope>NUCLEOTIDE SEQUENCE</scope>
</reference>
<dbReference type="PANTHER" id="PTHR22605">
    <property type="entry name" value="RZ-TYPE DOMAIN-CONTAINING PROTEIN"/>
    <property type="match status" value="1"/>
</dbReference>
<dbReference type="AlphaFoldDB" id="A0A819QK17"/>
<evidence type="ECO:0000313" key="1">
    <source>
        <dbReference type="EMBL" id="CAF4026890.1"/>
    </source>
</evidence>
<dbReference type="PANTHER" id="PTHR22605:SF1">
    <property type="entry name" value="RZ-TYPE DOMAIN-CONTAINING PROTEIN"/>
    <property type="match status" value="1"/>
</dbReference>
<dbReference type="EMBL" id="CAJOBE010007101">
    <property type="protein sequence ID" value="CAF4026890.1"/>
    <property type="molecule type" value="Genomic_DNA"/>
</dbReference>
<protein>
    <submittedName>
        <fullName evidence="1">Uncharacterized protein</fullName>
    </submittedName>
</protein>
<evidence type="ECO:0000313" key="2">
    <source>
        <dbReference type="Proteomes" id="UP000663874"/>
    </source>
</evidence>
<gene>
    <name evidence="1" type="ORF">FNK824_LOCUS27411</name>
</gene>
<name>A0A819QK17_9BILA</name>
<dbReference type="InterPro" id="IPR031248">
    <property type="entry name" value="RNF213"/>
</dbReference>